<feature type="region of interest" description="Disordered" evidence="1">
    <location>
        <begin position="178"/>
        <end position="226"/>
    </location>
</feature>
<proteinExistence type="predicted"/>
<evidence type="ECO:0000313" key="2">
    <source>
        <dbReference type="EMBL" id="GIL99918.1"/>
    </source>
</evidence>
<comment type="caution">
    <text evidence="2">The sequence shown here is derived from an EMBL/GenBank/DDBJ whole genome shotgun (WGS) entry which is preliminary data.</text>
</comment>
<organism evidence="2 3">
    <name type="scientific">Volvox reticuliferus</name>
    <dbReference type="NCBI Taxonomy" id="1737510"/>
    <lineage>
        <taxon>Eukaryota</taxon>
        <taxon>Viridiplantae</taxon>
        <taxon>Chlorophyta</taxon>
        <taxon>core chlorophytes</taxon>
        <taxon>Chlorophyceae</taxon>
        <taxon>CS clade</taxon>
        <taxon>Chlamydomonadales</taxon>
        <taxon>Volvocaceae</taxon>
        <taxon>Volvox</taxon>
    </lineage>
</organism>
<reference evidence="2" key="1">
    <citation type="journal article" date="2021" name="Proc. Natl. Acad. Sci. U.S.A.">
        <title>Three genomes in the algal genus Volvox reveal the fate of a haploid sex-determining region after a transition to homothallism.</title>
        <authorList>
            <person name="Yamamoto K."/>
            <person name="Hamaji T."/>
            <person name="Kawai-Toyooka H."/>
            <person name="Matsuzaki R."/>
            <person name="Takahashi F."/>
            <person name="Nishimura Y."/>
            <person name="Kawachi M."/>
            <person name="Noguchi H."/>
            <person name="Minakuchi Y."/>
            <person name="Umen J.G."/>
            <person name="Toyoda A."/>
            <person name="Nozaki H."/>
        </authorList>
    </citation>
    <scope>NUCLEOTIDE SEQUENCE</scope>
    <source>
        <strain evidence="2">NIES-3785</strain>
    </source>
</reference>
<evidence type="ECO:0000256" key="1">
    <source>
        <dbReference type="SAM" id="MobiDB-lite"/>
    </source>
</evidence>
<sequence length="576" mass="61888">MPSAASLTGVMCRILLLTSVAYDDTNQITVEFSTPRFVAPRSMFFCFTTTSITITIDSIQVLRLTEGGTIFKTNETTHVAQSDDFTTSEFFAYGTGALDPLEVSTVYEVLGTDPYYGGSFKLQRYDDLIVDQQGISIRGLVEFPLDPASPPGGGPQMGNCFLLTGAWKANTRYQMTVQVTNPPPPAAVEVPFPPPPPQRSPPPSPHANTPAPPLPPSPNPPPGPQYMLYSNNATPILWVAPITYDTAVYGSGSAAVSELLFSVRGNKYGAACPLRPAIVPYMGTMFDACAESRKRGLGPEGNGTSQDCLRRLRSVAALPANKGTLPFTAPPLTAYNLSSFHVTSCPASSGQVLGPRLGGECISCGLYGVAEGGTCTCPSHVLPNLVGTVACGEPVTPDGAVNSTADLPAWLCRSFTAAQAQWEAKRLLDHNIAKQYISAFTLLASPVLDQAAVYAAFQKFNATFIFDDRRPNSPTRTYGIKPNCDKCTDGSFKDVYAKAMTAVFDWHFDAMNTLRFIGYVLDQKLGLPCPALWDSSDPKEWRYGYYNQIICKPMPEGTCCGGNFNGKAVSQTVGGR</sequence>
<dbReference type="EMBL" id="BNCQ01000007">
    <property type="protein sequence ID" value="GIL99918.1"/>
    <property type="molecule type" value="Genomic_DNA"/>
</dbReference>
<dbReference type="OrthoDB" id="535521at2759"/>
<name>A0A8J4C934_9CHLO</name>
<gene>
    <name evidence="2" type="ORF">Vretimale_4955</name>
</gene>
<protein>
    <submittedName>
        <fullName evidence="2">Uncharacterized protein</fullName>
    </submittedName>
</protein>
<dbReference type="Proteomes" id="UP000722791">
    <property type="component" value="Unassembled WGS sequence"/>
</dbReference>
<accession>A0A8J4C934</accession>
<dbReference type="AlphaFoldDB" id="A0A8J4C934"/>
<feature type="compositionally biased region" description="Pro residues" evidence="1">
    <location>
        <begin position="181"/>
        <end position="224"/>
    </location>
</feature>
<evidence type="ECO:0000313" key="3">
    <source>
        <dbReference type="Proteomes" id="UP000722791"/>
    </source>
</evidence>